<protein>
    <submittedName>
        <fullName evidence="1">Uncharacterized protein</fullName>
    </submittedName>
</protein>
<dbReference type="EMBL" id="JASBWT010000015">
    <property type="protein sequence ID" value="KAJ9098164.1"/>
    <property type="molecule type" value="Genomic_DNA"/>
</dbReference>
<proteinExistence type="predicted"/>
<evidence type="ECO:0000313" key="2">
    <source>
        <dbReference type="Proteomes" id="UP001227268"/>
    </source>
</evidence>
<keyword evidence="2" id="KW-1185">Reference proteome</keyword>
<organism evidence="1 2">
    <name type="scientific">Naganishia friedmannii</name>
    <dbReference type="NCBI Taxonomy" id="89922"/>
    <lineage>
        <taxon>Eukaryota</taxon>
        <taxon>Fungi</taxon>
        <taxon>Dikarya</taxon>
        <taxon>Basidiomycota</taxon>
        <taxon>Agaricomycotina</taxon>
        <taxon>Tremellomycetes</taxon>
        <taxon>Filobasidiales</taxon>
        <taxon>Filobasidiaceae</taxon>
        <taxon>Naganishia</taxon>
    </lineage>
</organism>
<reference evidence="1" key="1">
    <citation type="submission" date="2023-04" db="EMBL/GenBank/DDBJ databases">
        <title>Draft Genome sequencing of Naganishia species isolated from polar environments using Oxford Nanopore Technology.</title>
        <authorList>
            <person name="Leo P."/>
            <person name="Venkateswaran K."/>
        </authorList>
    </citation>
    <scope>NUCLEOTIDE SEQUENCE</scope>
    <source>
        <strain evidence="1">MNA-CCFEE 5423</strain>
    </source>
</reference>
<gene>
    <name evidence="1" type="ORF">QFC21_004493</name>
</gene>
<evidence type="ECO:0000313" key="1">
    <source>
        <dbReference type="EMBL" id="KAJ9098164.1"/>
    </source>
</evidence>
<comment type="caution">
    <text evidence="1">The sequence shown here is derived from an EMBL/GenBank/DDBJ whole genome shotgun (WGS) entry which is preliminary data.</text>
</comment>
<sequence length="944" mass="105311">MAGINHRVKNPIYDASSSKGSSLKACKGSYRRLNKQAFKSRMGITAAPKQIVNRPLRPISNRTRDNLSLKHGLDDDHHLLKRMPVYAKHVGKQKPLETSFKDEFAGMTKDLMELSGEETREISVDEILATSNLAGLPPGYRPVRDEREENGSSHDSIVNSEEDDIAGDEGGMDGGDRLECYVSLSPLRCHGSMKGTLEPDASLRHPSAIGKEVIENVPSQSRPETKTPRPTTSASPSSSTVSGWQEQETLTSINDDVEVESFGSAYDRMSDAREDELGIDSMDTDEEGDGGMDAIFEEQRNDYTDVTRFKHSRGPELARGPRALRPSAYAIDSIPEAESRRDSHVDSHETSRYFPMQGPHESTGTMDATDPNRQYNSGRNAAADSAMGTWPPLSSTVTSGLSDCPSSSALARTRILPPPIYADALICPPCPDEELQDSHSQYQRSDWNTQRLSNGHDTAEDRVDKNTQFAAGIVRGTQADEYAYHTLGRSRSTRNASQEVQDRVYEAYLQRDGLPPFFQDENMPGCDKELDNSTLNAVSATKRLGFGRSPSATTSELTDSETAPANDLHLKIWDAIESGPPDRLRSTPHAGTAQPVDSSRQRHLKSELSLEREAWQVSSDDRTVEDDTGAEGDDDGEKTGSDGLCDDHDAFRPRAHARIQWGAMRQPDEAMENYPRDDQLAHWENYSPERWSGRRQLRCIIQDEDGFPLTRSTFKGRTGGDIRVRRESTFGSDTVRARYPLLSQIDAWKRKQRNSMYQESEEDQEIQELEDSEIFDGDVGEDGELLGEDGLTYEFEAFAMTVEDEKLDETESQEPFESTYMPEKAAKDSPASSDTLLDCIDLSPMIATERGMIQQELPTFEQVVVIYNYPEDNHRSVSVESIDESDRNAEDKLPIDAPSDRLDEKNIVQEVIMYLETLVKGFTVRDIEDHADNANEGARMDEQA</sequence>
<accession>A0ACC2VG76</accession>
<dbReference type="Proteomes" id="UP001227268">
    <property type="component" value="Unassembled WGS sequence"/>
</dbReference>
<name>A0ACC2VG76_9TREE</name>